<evidence type="ECO:0000256" key="1">
    <source>
        <dbReference type="ARBA" id="ARBA00004173"/>
    </source>
</evidence>
<keyword evidence="6" id="KW-0496">Mitochondrion</keyword>
<dbReference type="OrthoDB" id="5986190at2759"/>
<evidence type="ECO:0000256" key="5">
    <source>
        <dbReference type="ARBA" id="ARBA00022946"/>
    </source>
</evidence>
<evidence type="ECO:0000256" key="7">
    <source>
        <dbReference type="SAM" id="MobiDB-lite"/>
    </source>
</evidence>
<evidence type="ECO:0000256" key="2">
    <source>
        <dbReference type="ARBA" id="ARBA00008219"/>
    </source>
</evidence>
<dbReference type="PANTHER" id="PTHR13143:SF6">
    <property type="entry name" value="TETRATRICOPEPTIDE REPEAT PROTEIN 19, MITOCHONDRIAL"/>
    <property type="match status" value="1"/>
</dbReference>
<dbReference type="InterPro" id="IPR040395">
    <property type="entry name" value="TTC19"/>
</dbReference>
<evidence type="ECO:0000256" key="6">
    <source>
        <dbReference type="ARBA" id="ARBA00023128"/>
    </source>
</evidence>
<dbReference type="Gene3D" id="1.25.40.10">
    <property type="entry name" value="Tetratricopeptide repeat domain"/>
    <property type="match status" value="2"/>
</dbReference>
<keyword evidence="3" id="KW-0677">Repeat</keyword>
<dbReference type="InterPro" id="IPR011990">
    <property type="entry name" value="TPR-like_helical_dom_sf"/>
</dbReference>
<dbReference type="GO" id="GO:0005743">
    <property type="term" value="C:mitochondrial inner membrane"/>
    <property type="evidence" value="ECO:0007669"/>
    <property type="project" value="TreeGrafter"/>
</dbReference>
<evidence type="ECO:0000256" key="4">
    <source>
        <dbReference type="ARBA" id="ARBA00022803"/>
    </source>
</evidence>
<reference evidence="8" key="1">
    <citation type="journal article" date="2023" name="DNA Res.">
        <title>Chromosome-level genome assembly of Phrynocephalus forsythii using third-generation DNA sequencing and Hi-C analysis.</title>
        <authorList>
            <person name="Qi Y."/>
            <person name="Zhao W."/>
            <person name="Zhao Y."/>
            <person name="Niu C."/>
            <person name="Cao S."/>
            <person name="Zhang Y."/>
        </authorList>
    </citation>
    <scope>NUCLEOTIDE SEQUENCE</scope>
    <source>
        <tissue evidence="8">Muscle</tissue>
    </source>
</reference>
<keyword evidence="9" id="KW-1185">Reference proteome</keyword>
<keyword evidence="4" id="KW-0802">TPR repeat</keyword>
<feature type="compositionally biased region" description="Basic residues" evidence="7">
    <location>
        <begin position="8"/>
        <end position="21"/>
    </location>
</feature>
<dbReference type="AlphaFoldDB" id="A0A9Q0XD42"/>
<dbReference type="Pfam" id="PF13424">
    <property type="entry name" value="TPR_12"/>
    <property type="match status" value="1"/>
</dbReference>
<protein>
    <recommendedName>
        <fullName evidence="10">Tetratricopeptide repeat protein 19, mitochondrial</fullName>
    </recommendedName>
</protein>
<accession>A0A9Q0XD42</accession>
<dbReference type="SUPFAM" id="SSF48452">
    <property type="entry name" value="TPR-like"/>
    <property type="match status" value="2"/>
</dbReference>
<name>A0A9Q0XD42_9SAUR</name>
<dbReference type="SMART" id="SM00028">
    <property type="entry name" value="TPR"/>
    <property type="match status" value="4"/>
</dbReference>
<keyword evidence="5" id="KW-0809">Transit peptide</keyword>
<dbReference type="EMBL" id="JAPFRF010000017">
    <property type="protein sequence ID" value="KAJ7308792.1"/>
    <property type="molecule type" value="Genomic_DNA"/>
</dbReference>
<dbReference type="GO" id="GO:0034551">
    <property type="term" value="P:mitochondrial respiratory chain complex III assembly"/>
    <property type="evidence" value="ECO:0007669"/>
    <property type="project" value="InterPro"/>
</dbReference>
<evidence type="ECO:0000256" key="3">
    <source>
        <dbReference type="ARBA" id="ARBA00022737"/>
    </source>
</evidence>
<dbReference type="Proteomes" id="UP001142489">
    <property type="component" value="Unassembled WGS sequence"/>
</dbReference>
<feature type="compositionally biased region" description="Low complexity" evidence="7">
    <location>
        <begin position="43"/>
        <end position="54"/>
    </location>
</feature>
<feature type="region of interest" description="Disordered" evidence="7">
    <location>
        <begin position="1"/>
        <end position="21"/>
    </location>
</feature>
<evidence type="ECO:0000313" key="9">
    <source>
        <dbReference type="Proteomes" id="UP001142489"/>
    </source>
</evidence>
<dbReference type="Pfam" id="PF13374">
    <property type="entry name" value="TPR_10"/>
    <property type="match status" value="1"/>
</dbReference>
<dbReference type="PANTHER" id="PTHR13143">
    <property type="entry name" value="TETRATRICOPEPTIDE REPEAT PROTEIN 19"/>
    <property type="match status" value="1"/>
</dbReference>
<comment type="subcellular location">
    <subcellularLocation>
        <location evidence="1">Mitochondrion</location>
    </subcellularLocation>
</comment>
<evidence type="ECO:0008006" key="10">
    <source>
        <dbReference type="Google" id="ProtNLM"/>
    </source>
</evidence>
<evidence type="ECO:0000313" key="8">
    <source>
        <dbReference type="EMBL" id="KAJ7308792.1"/>
    </source>
</evidence>
<organism evidence="8 9">
    <name type="scientific">Phrynocephalus forsythii</name>
    <dbReference type="NCBI Taxonomy" id="171643"/>
    <lineage>
        <taxon>Eukaryota</taxon>
        <taxon>Metazoa</taxon>
        <taxon>Chordata</taxon>
        <taxon>Craniata</taxon>
        <taxon>Vertebrata</taxon>
        <taxon>Euteleostomi</taxon>
        <taxon>Lepidosauria</taxon>
        <taxon>Squamata</taxon>
        <taxon>Bifurcata</taxon>
        <taxon>Unidentata</taxon>
        <taxon>Episquamata</taxon>
        <taxon>Toxicofera</taxon>
        <taxon>Iguania</taxon>
        <taxon>Acrodonta</taxon>
        <taxon>Agamidae</taxon>
        <taxon>Agaminae</taxon>
        <taxon>Phrynocephalus</taxon>
    </lineage>
</organism>
<feature type="region of interest" description="Disordered" evidence="7">
    <location>
        <begin position="43"/>
        <end position="96"/>
    </location>
</feature>
<gene>
    <name evidence="8" type="ORF">JRQ81_008058</name>
</gene>
<feature type="region of interest" description="Disordered" evidence="7">
    <location>
        <begin position="399"/>
        <end position="421"/>
    </location>
</feature>
<comment type="caution">
    <text evidence="8">The sequence shown here is derived from an EMBL/GenBank/DDBJ whole genome shotgun (WGS) entry which is preliminary data.</text>
</comment>
<proteinExistence type="inferred from homology"/>
<comment type="similarity">
    <text evidence="2">Belongs to the TTC19 family.</text>
</comment>
<dbReference type="InterPro" id="IPR019734">
    <property type="entry name" value="TPR_rpt"/>
</dbReference>
<sequence length="421" mass="45790">METDGKKIPLKKAPPVRRKQIFKSSWSGANVALEGAGAARAAEAAAAASSGRLRPPFPRSGFGSASGGGGDKAQPGSSEASKPAGPRRARPATGSGAGAILGGLGLSVFSLFSHETENEEQKEVTQEDTIIYLLKKAKVNIMKGELDEAERILHDAARLSRESDNKDAIIYTYDTMANLAFMRGEMEKAEKLFKAAMSFLLAGGMKEDHNAIIAMSLKLTSIYAAWNQHDQAQAGYQFCIQTLEEKIGKQKELPADVQPEDEKADTRLLLGMTLDSYARYLLANGQAATAQKMYERALQIATEVQGETHPQSVVLLSDLATALDAQGLYEEAYARGARASDLARQTDHPEAHIVLNNLAGILVHQEDYARAREVYKEALEKAEKTGDLFSIRHIQKEMAEMRKKQKQARTREQDGVEAGSP</sequence>